<reference evidence="9" key="1">
    <citation type="journal article" date="2020" name="Stud. Mycol.">
        <title>101 Dothideomycetes genomes: a test case for predicting lifestyles and emergence of pathogens.</title>
        <authorList>
            <person name="Haridas S."/>
            <person name="Albert R."/>
            <person name="Binder M."/>
            <person name="Bloem J."/>
            <person name="Labutti K."/>
            <person name="Salamov A."/>
            <person name="Andreopoulos B."/>
            <person name="Baker S."/>
            <person name="Barry K."/>
            <person name="Bills G."/>
            <person name="Bluhm B."/>
            <person name="Cannon C."/>
            <person name="Castanera R."/>
            <person name="Culley D."/>
            <person name="Daum C."/>
            <person name="Ezra D."/>
            <person name="Gonzalez J."/>
            <person name="Henrissat B."/>
            <person name="Kuo A."/>
            <person name="Liang C."/>
            <person name="Lipzen A."/>
            <person name="Lutzoni F."/>
            <person name="Magnuson J."/>
            <person name="Mondo S."/>
            <person name="Nolan M."/>
            <person name="Ohm R."/>
            <person name="Pangilinan J."/>
            <person name="Park H.-J."/>
            <person name="Ramirez L."/>
            <person name="Alfaro M."/>
            <person name="Sun H."/>
            <person name="Tritt A."/>
            <person name="Yoshinaga Y."/>
            <person name="Zwiers L.-H."/>
            <person name="Turgeon B."/>
            <person name="Goodwin S."/>
            <person name="Spatafora J."/>
            <person name="Crous P."/>
            <person name="Grigoriev I."/>
        </authorList>
    </citation>
    <scope>NUCLEOTIDE SEQUENCE</scope>
    <source>
        <strain evidence="9">ATCC 16933</strain>
    </source>
</reference>
<evidence type="ECO:0000256" key="5">
    <source>
        <dbReference type="ARBA" id="ARBA00022989"/>
    </source>
</evidence>
<evidence type="ECO:0000256" key="8">
    <source>
        <dbReference type="SAM" id="MobiDB-lite"/>
    </source>
</evidence>
<dbReference type="OrthoDB" id="19102at2759"/>
<feature type="transmembrane region" description="Helical" evidence="7">
    <location>
        <begin position="53"/>
        <end position="73"/>
    </location>
</feature>
<dbReference type="PANTHER" id="PTHR11009">
    <property type="entry name" value="DER1-LIKE PROTEIN, DERLIN"/>
    <property type="match status" value="1"/>
</dbReference>
<keyword evidence="5 7" id="KW-1133">Transmembrane helix</keyword>
<feature type="transmembrane region" description="Helical" evidence="7">
    <location>
        <begin position="12"/>
        <end position="33"/>
    </location>
</feature>
<sequence>MDVYYTLPPVSRTITAAALIASVGVHAGFIPFYYVAFIPQLLWKIPPDIWRPFSSFLITGAGWGLIFDLYFLYKYSSALETESPRFSRPGDFPTYIAFCWVVILATAGYFMNGIIFMSALELAFAYTYSQDNPYRKTTFYIVTIQTRFLPYVLLLMTLVMGGQYAAMRQATGLIAAHLYDFLTRIWPTYGGGRNYIQTPEFVARMFGSQARSQRNRGYGVAYAPGNRAREDTPAGRTTGWTSNFGMGSSWGRRGPGRRLGGD</sequence>
<name>A0A6A6NZ57_9PEZI</name>
<accession>A0A6A6NZ57</accession>
<dbReference type="GO" id="GO:0006950">
    <property type="term" value="P:response to stress"/>
    <property type="evidence" value="ECO:0007669"/>
    <property type="project" value="UniProtKB-ARBA"/>
</dbReference>
<dbReference type="Proteomes" id="UP000799766">
    <property type="component" value="Unassembled WGS sequence"/>
</dbReference>
<evidence type="ECO:0000313" key="10">
    <source>
        <dbReference type="Proteomes" id="UP000799766"/>
    </source>
</evidence>
<keyword evidence="6 7" id="KW-0472">Membrane</keyword>
<keyword evidence="3 7" id="KW-0812">Transmembrane</keyword>
<evidence type="ECO:0000256" key="7">
    <source>
        <dbReference type="RuleBase" id="RU363059"/>
    </source>
</evidence>
<dbReference type="InterPro" id="IPR007599">
    <property type="entry name" value="DER1"/>
</dbReference>
<feature type="region of interest" description="Disordered" evidence="8">
    <location>
        <begin position="220"/>
        <end position="262"/>
    </location>
</feature>
<evidence type="ECO:0000313" key="9">
    <source>
        <dbReference type="EMBL" id="KAF2457030.1"/>
    </source>
</evidence>
<proteinExistence type="inferred from homology"/>
<dbReference type="GO" id="GO:0005789">
    <property type="term" value="C:endoplasmic reticulum membrane"/>
    <property type="evidence" value="ECO:0007669"/>
    <property type="project" value="UniProtKB-SubCell"/>
</dbReference>
<feature type="transmembrane region" description="Helical" evidence="7">
    <location>
        <begin position="139"/>
        <end position="159"/>
    </location>
</feature>
<dbReference type="Pfam" id="PF04511">
    <property type="entry name" value="DER1"/>
    <property type="match status" value="1"/>
</dbReference>
<evidence type="ECO:0000256" key="1">
    <source>
        <dbReference type="ARBA" id="ARBA00004477"/>
    </source>
</evidence>
<evidence type="ECO:0000256" key="6">
    <source>
        <dbReference type="ARBA" id="ARBA00023136"/>
    </source>
</evidence>
<protein>
    <recommendedName>
        <fullName evidence="7">Derlin</fullName>
    </recommendedName>
</protein>
<dbReference type="AlphaFoldDB" id="A0A6A6NZ57"/>
<gene>
    <name evidence="9" type="ORF">BDY21DRAFT_344695</name>
</gene>
<organism evidence="9 10">
    <name type="scientific">Lineolata rhizophorae</name>
    <dbReference type="NCBI Taxonomy" id="578093"/>
    <lineage>
        <taxon>Eukaryota</taxon>
        <taxon>Fungi</taxon>
        <taxon>Dikarya</taxon>
        <taxon>Ascomycota</taxon>
        <taxon>Pezizomycotina</taxon>
        <taxon>Dothideomycetes</taxon>
        <taxon>Dothideomycetes incertae sedis</taxon>
        <taxon>Lineolatales</taxon>
        <taxon>Lineolataceae</taxon>
        <taxon>Lineolata</taxon>
    </lineage>
</organism>
<dbReference type="EMBL" id="MU001681">
    <property type="protein sequence ID" value="KAF2457030.1"/>
    <property type="molecule type" value="Genomic_DNA"/>
</dbReference>
<evidence type="ECO:0000256" key="3">
    <source>
        <dbReference type="ARBA" id="ARBA00022692"/>
    </source>
</evidence>
<comment type="subcellular location">
    <subcellularLocation>
        <location evidence="1 7">Endoplasmic reticulum membrane</location>
        <topology evidence="1 7">Multi-pass membrane protein</topology>
    </subcellularLocation>
</comment>
<dbReference type="SUPFAM" id="SSF144091">
    <property type="entry name" value="Rhomboid-like"/>
    <property type="match status" value="1"/>
</dbReference>
<feature type="transmembrane region" description="Helical" evidence="7">
    <location>
        <begin position="94"/>
        <end position="119"/>
    </location>
</feature>
<dbReference type="InterPro" id="IPR035952">
    <property type="entry name" value="Rhomboid-like_sf"/>
</dbReference>
<keyword evidence="4 7" id="KW-0256">Endoplasmic reticulum</keyword>
<comment type="function">
    <text evidence="7">May be involved in the degradation of misfolded endoplasmic reticulum (ER) luminal proteins.</text>
</comment>
<evidence type="ECO:0000256" key="2">
    <source>
        <dbReference type="ARBA" id="ARBA00008917"/>
    </source>
</evidence>
<keyword evidence="10" id="KW-1185">Reference proteome</keyword>
<comment type="similarity">
    <text evidence="2 7">Belongs to the derlin family.</text>
</comment>
<evidence type="ECO:0000256" key="4">
    <source>
        <dbReference type="ARBA" id="ARBA00022824"/>
    </source>
</evidence>